<reference evidence="2 3" key="1">
    <citation type="submission" date="2017-03" db="EMBL/GenBank/DDBJ databases">
        <title>Genome Survey of Euroglyphus maynei.</title>
        <authorList>
            <person name="Arlian L.G."/>
            <person name="Morgan M.S."/>
            <person name="Rider S.D."/>
        </authorList>
    </citation>
    <scope>NUCLEOTIDE SEQUENCE [LARGE SCALE GENOMIC DNA]</scope>
    <source>
        <strain evidence="2">Arlian Lab</strain>
        <tissue evidence="2">Whole body</tissue>
    </source>
</reference>
<name>A0A1Y3B4U1_EURMA</name>
<sequence length="76" mass="8076">HRIALFFRHVNFIPSPGAGTPAGLRRPAALSVKNAGQPQQREGMKGPTHGPMRKDYAVPPTVSVSSFSVGWPTPTG</sequence>
<organism evidence="2 3">
    <name type="scientific">Euroglyphus maynei</name>
    <name type="common">Mayne's house dust mite</name>
    <dbReference type="NCBI Taxonomy" id="6958"/>
    <lineage>
        <taxon>Eukaryota</taxon>
        <taxon>Metazoa</taxon>
        <taxon>Ecdysozoa</taxon>
        <taxon>Arthropoda</taxon>
        <taxon>Chelicerata</taxon>
        <taxon>Arachnida</taxon>
        <taxon>Acari</taxon>
        <taxon>Acariformes</taxon>
        <taxon>Sarcoptiformes</taxon>
        <taxon>Astigmata</taxon>
        <taxon>Psoroptidia</taxon>
        <taxon>Analgoidea</taxon>
        <taxon>Pyroglyphidae</taxon>
        <taxon>Pyroglyphinae</taxon>
        <taxon>Euroglyphus</taxon>
    </lineage>
</organism>
<feature type="non-terminal residue" evidence="2">
    <location>
        <position position="1"/>
    </location>
</feature>
<dbReference type="Proteomes" id="UP000194236">
    <property type="component" value="Unassembled WGS sequence"/>
</dbReference>
<feature type="region of interest" description="Disordered" evidence="1">
    <location>
        <begin position="16"/>
        <end position="76"/>
    </location>
</feature>
<evidence type="ECO:0000313" key="2">
    <source>
        <dbReference type="EMBL" id="OTF75841.1"/>
    </source>
</evidence>
<accession>A0A1Y3B4U1</accession>
<feature type="non-terminal residue" evidence="2">
    <location>
        <position position="76"/>
    </location>
</feature>
<comment type="caution">
    <text evidence="2">The sequence shown here is derived from an EMBL/GenBank/DDBJ whole genome shotgun (WGS) entry which is preliminary data.</text>
</comment>
<dbReference type="EMBL" id="MUJZ01040110">
    <property type="protein sequence ID" value="OTF75841.1"/>
    <property type="molecule type" value="Genomic_DNA"/>
</dbReference>
<protein>
    <submittedName>
        <fullName evidence="2">Uncharacterized protein</fullName>
    </submittedName>
</protein>
<dbReference type="AlphaFoldDB" id="A0A1Y3B4U1"/>
<feature type="compositionally biased region" description="Low complexity" evidence="1">
    <location>
        <begin position="58"/>
        <end position="69"/>
    </location>
</feature>
<proteinExistence type="predicted"/>
<evidence type="ECO:0000256" key="1">
    <source>
        <dbReference type="SAM" id="MobiDB-lite"/>
    </source>
</evidence>
<gene>
    <name evidence="2" type="ORF">BLA29_015468</name>
</gene>
<keyword evidence="3" id="KW-1185">Reference proteome</keyword>
<evidence type="ECO:0000313" key="3">
    <source>
        <dbReference type="Proteomes" id="UP000194236"/>
    </source>
</evidence>